<keyword evidence="3" id="KW-1185">Reference proteome</keyword>
<accession>A0ABT8T874</accession>
<reference evidence="2 3" key="1">
    <citation type="submission" date="2023-06" db="EMBL/GenBank/DDBJ databases">
        <title>Campylobacter magnum sp. nov., isolated from cecal contents of domestic pigs (Sus scrofa domesticus).</title>
        <authorList>
            <person name="Papic B."/>
            <person name="Gruntar I."/>
        </authorList>
    </citation>
    <scope>NUCLEOTIDE SEQUENCE [LARGE SCALE GENOMIC DNA]</scope>
    <source>
        <strain evidence="3">34484-21</strain>
    </source>
</reference>
<dbReference type="Proteomes" id="UP001171111">
    <property type="component" value="Unassembled WGS sequence"/>
</dbReference>
<gene>
    <name evidence="2" type="ORF">Q2362_07410</name>
</gene>
<evidence type="ECO:0000313" key="3">
    <source>
        <dbReference type="Proteomes" id="UP001171111"/>
    </source>
</evidence>
<comment type="caution">
    <text evidence="2">The sequence shown here is derived from an EMBL/GenBank/DDBJ whole genome shotgun (WGS) entry which is preliminary data.</text>
</comment>
<dbReference type="InterPro" id="IPR018771">
    <property type="entry name" value="PocR_dom"/>
</dbReference>
<name>A0ABT8T874_9BACT</name>
<sequence>MESKIRLNQLINEDIIKQFQRSFATFTGLQINAYDMGGDLIVSSDESTPIRCKNEGLNLALKHKKAMIFNCAGSVYFIAPIIVEREVIACFIGIGAKDARRCQNAEQIQKSAKFLELLSSAISQMAHDNYRALKNSEQQKEVLKSQARFIMSVSTKIQEFLQNIFSSLDSISKNVKNEQNEEHLKCLSNASHSVFASIKDMIDYIKMSDEKIYLEEIKYQSSELKEQIFAQLLGYDARVILAPSVPEWLFGDPGRIGQMLVKIIKTILNEKSKSKILINLDSKKLAYALNLNITLNISKLENDEIEAFKNIFEEVNINFKNEKFDAVFLYLLFEQMFVSLDIKRNANSVTIMASIPQLKVSNN</sequence>
<dbReference type="EMBL" id="JAULJQ010000009">
    <property type="protein sequence ID" value="MDO2409919.1"/>
    <property type="molecule type" value="Genomic_DNA"/>
</dbReference>
<evidence type="ECO:0000259" key="1">
    <source>
        <dbReference type="Pfam" id="PF10114"/>
    </source>
</evidence>
<dbReference type="Pfam" id="PF10114">
    <property type="entry name" value="PocR"/>
    <property type="match status" value="1"/>
</dbReference>
<feature type="domain" description="PocR" evidence="1">
    <location>
        <begin position="10"/>
        <end position="121"/>
    </location>
</feature>
<evidence type="ECO:0000313" key="2">
    <source>
        <dbReference type="EMBL" id="MDO2409919.1"/>
    </source>
</evidence>
<proteinExistence type="predicted"/>
<dbReference type="RefSeq" id="WP_302244691.1">
    <property type="nucleotide sequence ID" value="NZ_JAULJQ010000009.1"/>
</dbReference>
<protein>
    <submittedName>
        <fullName evidence="2">PocR ligand-binding domain-containing protein</fullName>
    </submittedName>
</protein>
<organism evidence="2 3">
    <name type="scientific">Campylobacter magnus</name>
    <dbReference type="NCBI Taxonomy" id="3026462"/>
    <lineage>
        <taxon>Bacteria</taxon>
        <taxon>Pseudomonadati</taxon>
        <taxon>Campylobacterota</taxon>
        <taxon>Epsilonproteobacteria</taxon>
        <taxon>Campylobacterales</taxon>
        <taxon>Campylobacteraceae</taxon>
        <taxon>Campylobacter</taxon>
    </lineage>
</organism>